<keyword evidence="4" id="KW-1185">Reference proteome</keyword>
<evidence type="ECO:0000313" key="4">
    <source>
        <dbReference type="Proteomes" id="UP000789396"/>
    </source>
</evidence>
<evidence type="ECO:0000259" key="2">
    <source>
        <dbReference type="PROSITE" id="PS50003"/>
    </source>
</evidence>
<gene>
    <name evidence="3" type="ORF">RFULGI_LOCUS9422</name>
</gene>
<dbReference type="Proteomes" id="UP000789396">
    <property type="component" value="Unassembled WGS sequence"/>
</dbReference>
<evidence type="ECO:0000256" key="1">
    <source>
        <dbReference type="SAM" id="MobiDB-lite"/>
    </source>
</evidence>
<dbReference type="SUPFAM" id="SSF50729">
    <property type="entry name" value="PH domain-like"/>
    <property type="match status" value="1"/>
</dbReference>
<dbReference type="InterPro" id="IPR055251">
    <property type="entry name" value="SOS1_NGEF_PH"/>
</dbReference>
<feature type="region of interest" description="Disordered" evidence="1">
    <location>
        <begin position="88"/>
        <end position="120"/>
    </location>
</feature>
<dbReference type="SUPFAM" id="SSF48425">
    <property type="entry name" value="Sec7 domain"/>
    <property type="match status" value="1"/>
</dbReference>
<reference evidence="3" key="1">
    <citation type="submission" date="2021-06" db="EMBL/GenBank/DDBJ databases">
        <authorList>
            <person name="Kallberg Y."/>
            <person name="Tangrot J."/>
            <person name="Rosling A."/>
        </authorList>
    </citation>
    <scope>NUCLEOTIDE SEQUENCE</scope>
    <source>
        <strain evidence="3">IN212</strain>
    </source>
</reference>
<dbReference type="GO" id="GO:0005085">
    <property type="term" value="F:guanyl-nucleotide exchange factor activity"/>
    <property type="evidence" value="ECO:0007669"/>
    <property type="project" value="InterPro"/>
</dbReference>
<dbReference type="AlphaFoldDB" id="A0A9N9EGD7"/>
<evidence type="ECO:0000313" key="3">
    <source>
        <dbReference type="EMBL" id="CAG8676101.1"/>
    </source>
</evidence>
<dbReference type="Pfam" id="PF22697">
    <property type="entry name" value="SOS1_NGEF_PH"/>
    <property type="match status" value="1"/>
</dbReference>
<dbReference type="GO" id="GO:0032012">
    <property type="term" value="P:regulation of ARF protein signal transduction"/>
    <property type="evidence" value="ECO:0007669"/>
    <property type="project" value="InterPro"/>
</dbReference>
<feature type="non-terminal residue" evidence="3">
    <location>
        <position position="550"/>
    </location>
</feature>
<dbReference type="Gene3D" id="2.30.29.30">
    <property type="entry name" value="Pleckstrin-homology domain (PH domain)/Phosphotyrosine-binding domain (PTB)"/>
    <property type="match status" value="1"/>
</dbReference>
<protein>
    <submittedName>
        <fullName evidence="3">2988_t:CDS:1</fullName>
    </submittedName>
</protein>
<organism evidence="3 4">
    <name type="scientific">Racocetra fulgida</name>
    <dbReference type="NCBI Taxonomy" id="60492"/>
    <lineage>
        <taxon>Eukaryota</taxon>
        <taxon>Fungi</taxon>
        <taxon>Fungi incertae sedis</taxon>
        <taxon>Mucoromycota</taxon>
        <taxon>Glomeromycotina</taxon>
        <taxon>Glomeromycetes</taxon>
        <taxon>Diversisporales</taxon>
        <taxon>Gigasporaceae</taxon>
        <taxon>Racocetra</taxon>
    </lineage>
</organism>
<dbReference type="Gene3D" id="1.10.1000.11">
    <property type="entry name" value="Arf Nucleotide-binding Site Opener,domain 2"/>
    <property type="match status" value="1"/>
</dbReference>
<dbReference type="OrthoDB" id="430364at2759"/>
<sequence>MSPSSPDTPSQENDTFPSDLLSDSTFFYKRFGRGHSHSLSIDSTMSIDQHPVVYSFSHALLSTTYETNKDSTPELTPNFVTPIDTFTQRSSSPKTPFFTEHSLSSTSVNTSPVSSSGKSASLVENQPRKLLLQSPMQQIMNSSSVQDRYLFLFNDLLIIAKPINANSQKNHVSTTEKLYQVKHIIGMHQIIQIALTMQEDRDAALINKTPKREPSVMATFSRKFSTDPHGAIVDMLERRHIKNDPVHIAAFLFKKSELSKQMSIKLTFAMLDLNCGLHERHNSMYNQNVKNAKRTDFITLQDFVNRFRRESDQFCLVPDELLEKIYYSIYEDKLVFAWDDTLEDISPQIPIKLHPARWPTRLTLLTPSDPITITIPHPDPHFAIRLHGQDLIFDPPLLDFTHTNSCTFTITGKTLGLHSMVLIKSGARCRNYINLPSTKIVLVERAFMKWTFQISFITDNGMIRKYHFSVDSQERRRTWVESIRTNVLEEKLRSNSLTSQVDPTKAAEAVALRILKDTLIPSENAIREFTDTIKDRSSSATNVLENISNG</sequence>
<name>A0A9N9EGD7_9GLOM</name>
<dbReference type="InterPro" id="IPR001849">
    <property type="entry name" value="PH_domain"/>
</dbReference>
<dbReference type="InterPro" id="IPR023394">
    <property type="entry name" value="Sec7_C_sf"/>
</dbReference>
<comment type="caution">
    <text evidence="3">The sequence shown here is derived from an EMBL/GenBank/DDBJ whole genome shotgun (WGS) entry which is preliminary data.</text>
</comment>
<dbReference type="InterPro" id="IPR011993">
    <property type="entry name" value="PH-like_dom_sf"/>
</dbReference>
<dbReference type="PROSITE" id="PS50003">
    <property type="entry name" value="PH_DOMAIN"/>
    <property type="match status" value="1"/>
</dbReference>
<proteinExistence type="predicted"/>
<accession>A0A9N9EGD7</accession>
<feature type="domain" description="PH" evidence="2">
    <location>
        <begin position="451"/>
        <end position="488"/>
    </location>
</feature>
<dbReference type="InterPro" id="IPR035999">
    <property type="entry name" value="Sec7_dom_sf"/>
</dbReference>
<dbReference type="EMBL" id="CAJVPZ010016817">
    <property type="protein sequence ID" value="CAG8676101.1"/>
    <property type="molecule type" value="Genomic_DNA"/>
</dbReference>
<feature type="compositionally biased region" description="Low complexity" evidence="1">
    <location>
        <begin position="102"/>
        <end position="119"/>
    </location>
</feature>